<dbReference type="InterPro" id="IPR003759">
    <property type="entry name" value="Cbl-bd_cap"/>
</dbReference>
<dbReference type="GO" id="GO:0046872">
    <property type="term" value="F:metal ion binding"/>
    <property type="evidence" value="ECO:0007669"/>
    <property type="project" value="InterPro"/>
</dbReference>
<dbReference type="EMBL" id="QFVR01000004">
    <property type="protein sequence ID" value="PWI26114.1"/>
    <property type="molecule type" value="Genomic_DNA"/>
</dbReference>
<accession>A0A2U3ANK2</accession>
<protein>
    <submittedName>
        <fullName evidence="6">MarR family transcriptional regulator</fullName>
    </submittedName>
</protein>
<dbReference type="PROSITE" id="PS50937">
    <property type="entry name" value="HTH_MERR_2"/>
    <property type="match status" value="1"/>
</dbReference>
<reference evidence="6 7" key="1">
    <citation type="submission" date="2018-05" db="EMBL/GenBank/DDBJ databases">
        <title>Kurthia sibirica genome sequence.</title>
        <authorList>
            <person name="Maclea K.S."/>
            <person name="Goen A.E."/>
        </authorList>
    </citation>
    <scope>NUCLEOTIDE SEQUENCE [LARGE SCALE GENOMIC DNA]</scope>
    <source>
        <strain evidence="6 7">ATCC 49154</strain>
    </source>
</reference>
<comment type="caution">
    <text evidence="6">The sequence shown here is derived from an EMBL/GenBank/DDBJ whole genome shotgun (WGS) entry which is preliminary data.</text>
</comment>
<dbReference type="PANTHER" id="PTHR30204">
    <property type="entry name" value="REDOX-CYCLING DRUG-SENSING TRANSCRIPTIONAL ACTIVATOR SOXR"/>
    <property type="match status" value="1"/>
</dbReference>
<keyword evidence="3" id="KW-0238">DNA-binding</keyword>
<dbReference type="InterPro" id="IPR000551">
    <property type="entry name" value="MerR-type_HTH_dom"/>
</dbReference>
<evidence type="ECO:0000313" key="7">
    <source>
        <dbReference type="Proteomes" id="UP000245938"/>
    </source>
</evidence>
<dbReference type="Proteomes" id="UP000245938">
    <property type="component" value="Unassembled WGS sequence"/>
</dbReference>
<evidence type="ECO:0000256" key="3">
    <source>
        <dbReference type="ARBA" id="ARBA00023125"/>
    </source>
</evidence>
<feature type="domain" description="HTH merR-type" evidence="5">
    <location>
        <begin position="13"/>
        <end position="71"/>
    </location>
</feature>
<dbReference type="OrthoDB" id="9800334at2"/>
<dbReference type="GO" id="GO:0031419">
    <property type="term" value="F:cobalamin binding"/>
    <property type="evidence" value="ECO:0007669"/>
    <property type="project" value="InterPro"/>
</dbReference>
<evidence type="ECO:0000313" key="6">
    <source>
        <dbReference type="EMBL" id="PWI26114.1"/>
    </source>
</evidence>
<keyword evidence="4" id="KW-0804">Transcription</keyword>
<dbReference type="GO" id="GO:0003700">
    <property type="term" value="F:DNA-binding transcription factor activity"/>
    <property type="evidence" value="ECO:0007669"/>
    <property type="project" value="InterPro"/>
</dbReference>
<dbReference type="InterPro" id="IPR036594">
    <property type="entry name" value="Meth_synthase_dom"/>
</dbReference>
<dbReference type="AlphaFoldDB" id="A0A2U3ANK2"/>
<proteinExistence type="predicted"/>
<sequence length="304" mass="34946">MVEMNQHSHEKTHYTIGQVADITGLSKDTIRKWEQRYQFMTPERLENGYREYEQEHIDLLLQIQKYIREGMTTKLAVSMALNTQKKMDNLQKSDVLPLQNNSFFIKLLEAGNVFDEVEITRILTRAHQELGLKSFLREVIVPFLQEVGERWESKQWFEHQEKVSSAAVRDYLAHIRRSYPQSAEAPLVLGACLPGEFHEIPLQILLLETLLAGYQTFLIGSSPTLDTIKVLVKKLQPSTVLLSATTDKIMRDSSDVLKELDEFAEQQQMSKFFIGGSGANKYYTNLSLNNIQLAYSLDAILMKN</sequence>
<dbReference type="Gene3D" id="1.10.1240.10">
    <property type="entry name" value="Methionine synthase domain"/>
    <property type="match status" value="1"/>
</dbReference>
<dbReference type="InterPro" id="IPR009061">
    <property type="entry name" value="DNA-bd_dom_put_sf"/>
</dbReference>
<keyword evidence="1" id="KW-0678">Repressor</keyword>
<dbReference type="InterPro" id="IPR036724">
    <property type="entry name" value="Cobalamin-bd_sf"/>
</dbReference>
<dbReference type="SUPFAM" id="SSF46955">
    <property type="entry name" value="Putative DNA-binding domain"/>
    <property type="match status" value="1"/>
</dbReference>
<dbReference type="PANTHER" id="PTHR30204:SF69">
    <property type="entry name" value="MERR-FAMILY TRANSCRIPTIONAL REGULATOR"/>
    <property type="match status" value="1"/>
</dbReference>
<organism evidence="6 7">
    <name type="scientific">Kurthia sibirica</name>
    <dbReference type="NCBI Taxonomy" id="202750"/>
    <lineage>
        <taxon>Bacteria</taxon>
        <taxon>Bacillati</taxon>
        <taxon>Bacillota</taxon>
        <taxon>Bacilli</taxon>
        <taxon>Bacillales</taxon>
        <taxon>Caryophanaceae</taxon>
        <taxon>Kurthia</taxon>
    </lineage>
</organism>
<keyword evidence="2" id="KW-0805">Transcription regulation</keyword>
<gene>
    <name evidence="6" type="ORF">DEX24_04090</name>
</gene>
<dbReference type="Gene3D" id="3.40.50.280">
    <property type="entry name" value="Cobalamin-binding domain"/>
    <property type="match status" value="1"/>
</dbReference>
<dbReference type="SUPFAM" id="SSF52242">
    <property type="entry name" value="Cobalamin (vitamin B12)-binding domain"/>
    <property type="match status" value="1"/>
</dbReference>
<name>A0A2U3ANK2_9BACL</name>
<evidence type="ECO:0000256" key="2">
    <source>
        <dbReference type="ARBA" id="ARBA00023015"/>
    </source>
</evidence>
<evidence type="ECO:0000259" key="5">
    <source>
        <dbReference type="PROSITE" id="PS50937"/>
    </source>
</evidence>
<evidence type="ECO:0000256" key="1">
    <source>
        <dbReference type="ARBA" id="ARBA00022491"/>
    </source>
</evidence>
<keyword evidence="7" id="KW-1185">Reference proteome</keyword>
<dbReference type="InterPro" id="IPR047057">
    <property type="entry name" value="MerR_fam"/>
</dbReference>
<evidence type="ECO:0000256" key="4">
    <source>
        <dbReference type="ARBA" id="ARBA00023163"/>
    </source>
</evidence>
<dbReference type="SMART" id="SM00422">
    <property type="entry name" value="HTH_MERR"/>
    <property type="match status" value="1"/>
</dbReference>
<dbReference type="Gene3D" id="1.10.1660.10">
    <property type="match status" value="1"/>
</dbReference>
<dbReference type="Pfam" id="PF13411">
    <property type="entry name" value="MerR_1"/>
    <property type="match status" value="1"/>
</dbReference>
<dbReference type="Pfam" id="PF02607">
    <property type="entry name" value="B12-binding_2"/>
    <property type="match status" value="1"/>
</dbReference>
<dbReference type="PROSITE" id="PS00552">
    <property type="entry name" value="HTH_MERR_1"/>
    <property type="match status" value="1"/>
</dbReference>
<dbReference type="GO" id="GO:0003677">
    <property type="term" value="F:DNA binding"/>
    <property type="evidence" value="ECO:0007669"/>
    <property type="project" value="UniProtKB-KW"/>
</dbReference>